<evidence type="ECO:0000256" key="1">
    <source>
        <dbReference type="SAM" id="Phobius"/>
    </source>
</evidence>
<comment type="caution">
    <text evidence="2">The sequence shown here is derived from an EMBL/GenBank/DDBJ whole genome shotgun (WGS) entry which is preliminary data.</text>
</comment>
<evidence type="ECO:0000313" key="2">
    <source>
        <dbReference type="EMBL" id="HFM96804.1"/>
    </source>
</evidence>
<sequence>MVQIPNSLKRLVTYSTSALMISAITCAAGFFMSVEPSYAQNKGLGKQNKVEKVLKKSQAVLSSKKQTKSVLVQKKQAKAVPEPFTVVSTLVGGTAVWQMRKKLNSSAKTSVNESV</sequence>
<keyword evidence="1" id="KW-1133">Transmembrane helix</keyword>
<dbReference type="EMBL" id="DSRU01000045">
    <property type="protein sequence ID" value="HFM96804.1"/>
    <property type="molecule type" value="Genomic_DNA"/>
</dbReference>
<dbReference type="AlphaFoldDB" id="A0A7C3KBE9"/>
<keyword evidence="1" id="KW-0472">Membrane</keyword>
<accession>A0A7C3KBE9</accession>
<organism evidence="2">
    <name type="scientific">Oscillatoriales cyanobacterium SpSt-418</name>
    <dbReference type="NCBI Taxonomy" id="2282169"/>
    <lineage>
        <taxon>Bacteria</taxon>
        <taxon>Bacillati</taxon>
        <taxon>Cyanobacteriota</taxon>
        <taxon>Cyanophyceae</taxon>
        <taxon>Oscillatoriophycideae</taxon>
        <taxon>Oscillatoriales</taxon>
    </lineage>
</organism>
<keyword evidence="1" id="KW-0812">Transmembrane</keyword>
<feature type="transmembrane region" description="Helical" evidence="1">
    <location>
        <begin position="12"/>
        <end position="32"/>
    </location>
</feature>
<protein>
    <submittedName>
        <fullName evidence="2">Uncharacterized protein</fullName>
    </submittedName>
</protein>
<reference evidence="2" key="1">
    <citation type="journal article" date="2020" name="mSystems">
        <title>Genome- and Community-Level Interaction Insights into Carbon Utilization and Element Cycling Functions of Hydrothermarchaeota in Hydrothermal Sediment.</title>
        <authorList>
            <person name="Zhou Z."/>
            <person name="Liu Y."/>
            <person name="Xu W."/>
            <person name="Pan J."/>
            <person name="Luo Z.H."/>
            <person name="Li M."/>
        </authorList>
    </citation>
    <scope>NUCLEOTIDE SEQUENCE [LARGE SCALE GENOMIC DNA]</scope>
    <source>
        <strain evidence="2">SpSt-418</strain>
    </source>
</reference>
<name>A0A7C3KBE9_9CYAN</name>
<gene>
    <name evidence="2" type="ORF">ENR64_03380</name>
</gene>
<proteinExistence type="predicted"/>